<gene>
    <name evidence="2" type="ORF">VNO78_03943</name>
</gene>
<feature type="chain" id="PRO_5042858201" evidence="1">
    <location>
        <begin position="21"/>
        <end position="229"/>
    </location>
</feature>
<comment type="caution">
    <text evidence="2">The sequence shown here is derived from an EMBL/GenBank/DDBJ whole genome shotgun (WGS) entry which is preliminary data.</text>
</comment>
<feature type="signal peptide" evidence="1">
    <location>
        <begin position="1"/>
        <end position="20"/>
    </location>
</feature>
<dbReference type="PANTHER" id="PTHR37180">
    <property type="entry name" value="PRECURSOR OF CEP14"/>
    <property type="match status" value="1"/>
</dbReference>
<reference evidence="2 3" key="1">
    <citation type="submission" date="2024-01" db="EMBL/GenBank/DDBJ databases">
        <title>The genomes of 5 underutilized Papilionoideae crops provide insights into root nodulation and disease resistanc.</title>
        <authorList>
            <person name="Jiang F."/>
        </authorList>
    </citation>
    <scope>NUCLEOTIDE SEQUENCE [LARGE SCALE GENOMIC DNA]</scope>
    <source>
        <strain evidence="2">DUOXIRENSHENG_FW03</strain>
        <tissue evidence="2">Leaves</tissue>
    </source>
</reference>
<evidence type="ECO:0000313" key="2">
    <source>
        <dbReference type="EMBL" id="KAK7412479.1"/>
    </source>
</evidence>
<dbReference type="PROSITE" id="PS51257">
    <property type="entry name" value="PROKAR_LIPOPROTEIN"/>
    <property type="match status" value="1"/>
</dbReference>
<dbReference type="InterPro" id="IPR038930">
    <property type="entry name" value="CEP13/CEP14"/>
</dbReference>
<keyword evidence="1" id="KW-0732">Signal</keyword>
<dbReference type="GO" id="GO:0006995">
    <property type="term" value="P:cellular response to nitrogen starvation"/>
    <property type="evidence" value="ECO:0007669"/>
    <property type="project" value="InterPro"/>
</dbReference>
<accession>A0AAN9T3Y7</accession>
<evidence type="ECO:0000256" key="1">
    <source>
        <dbReference type="SAM" id="SignalP"/>
    </source>
</evidence>
<dbReference type="EMBL" id="JAYMYS010000001">
    <property type="protein sequence ID" value="KAK7412479.1"/>
    <property type="molecule type" value="Genomic_DNA"/>
</dbReference>
<name>A0AAN9T3Y7_PSOTE</name>
<dbReference type="Proteomes" id="UP001386955">
    <property type="component" value="Unassembled WGS sequence"/>
</dbReference>
<dbReference type="GO" id="GO:0006970">
    <property type="term" value="P:response to osmotic stress"/>
    <property type="evidence" value="ECO:0007669"/>
    <property type="project" value="InterPro"/>
</dbReference>
<organism evidence="2 3">
    <name type="scientific">Psophocarpus tetragonolobus</name>
    <name type="common">Winged bean</name>
    <name type="synonym">Dolichos tetragonolobus</name>
    <dbReference type="NCBI Taxonomy" id="3891"/>
    <lineage>
        <taxon>Eukaryota</taxon>
        <taxon>Viridiplantae</taxon>
        <taxon>Streptophyta</taxon>
        <taxon>Embryophyta</taxon>
        <taxon>Tracheophyta</taxon>
        <taxon>Spermatophyta</taxon>
        <taxon>Magnoliopsida</taxon>
        <taxon>eudicotyledons</taxon>
        <taxon>Gunneridae</taxon>
        <taxon>Pentapetalae</taxon>
        <taxon>rosids</taxon>
        <taxon>fabids</taxon>
        <taxon>Fabales</taxon>
        <taxon>Fabaceae</taxon>
        <taxon>Papilionoideae</taxon>
        <taxon>50 kb inversion clade</taxon>
        <taxon>NPAAA clade</taxon>
        <taxon>indigoferoid/millettioid clade</taxon>
        <taxon>Phaseoleae</taxon>
        <taxon>Psophocarpus</taxon>
    </lineage>
</organism>
<keyword evidence="3" id="KW-1185">Reference proteome</keyword>
<proteinExistence type="predicted"/>
<dbReference type="PANTHER" id="PTHR37180:SF2">
    <property type="entry name" value="PRECURSOR OF CEP14"/>
    <property type="match status" value="1"/>
</dbReference>
<protein>
    <submittedName>
        <fullName evidence="2">Uncharacterized protein</fullName>
    </submittedName>
</protein>
<evidence type="ECO:0000313" key="3">
    <source>
        <dbReference type="Proteomes" id="UP001386955"/>
    </source>
</evidence>
<dbReference type="AlphaFoldDB" id="A0AAN9T3Y7"/>
<sequence length="229" mass="26500">MARLILFLVLFASLCSCLEGRKLHLGAHKHSNSNKVDPFLLFSSLPKGTVPSSTPSRKGHSTVVQDKLIARHLITTQRLLLRSVPSPVLLNTDFHDLYSISTVVFHLVASQKRQETKKRVLIKMCCSLLFVKLDGEHRLVSFAIMGYWRDGSWSWILEPLLEMKLKMLESTEPLMVECELPYHLWQSCYAWWGQQIVMPRKETMYFDQFVGGCPSYNMRKIWHMVFVEA</sequence>